<dbReference type="SUPFAM" id="SSF51197">
    <property type="entry name" value="Clavaminate synthase-like"/>
    <property type="match status" value="1"/>
</dbReference>
<evidence type="ECO:0000313" key="2">
    <source>
        <dbReference type="EMBL" id="CAB4133547.1"/>
    </source>
</evidence>
<proteinExistence type="predicted"/>
<accession>A0A6J5LKE0</accession>
<gene>
    <name evidence="2" type="ORF">UFOVP257_269</name>
</gene>
<name>A0A6J5LKE0_9CAUD</name>
<feature type="domain" description="Aspartyl/asparaginy/proline hydroxylase" evidence="1">
    <location>
        <begin position="100"/>
        <end position="233"/>
    </location>
</feature>
<dbReference type="Pfam" id="PF05118">
    <property type="entry name" value="Asp_Arg_Hydrox"/>
    <property type="match status" value="1"/>
</dbReference>
<dbReference type="InterPro" id="IPR027443">
    <property type="entry name" value="IPNS-like_sf"/>
</dbReference>
<evidence type="ECO:0000259" key="1">
    <source>
        <dbReference type="Pfam" id="PF05118"/>
    </source>
</evidence>
<organism evidence="2">
    <name type="scientific">uncultured Caudovirales phage</name>
    <dbReference type="NCBI Taxonomy" id="2100421"/>
    <lineage>
        <taxon>Viruses</taxon>
        <taxon>Duplodnaviria</taxon>
        <taxon>Heunggongvirae</taxon>
        <taxon>Uroviricota</taxon>
        <taxon>Caudoviricetes</taxon>
        <taxon>Peduoviridae</taxon>
        <taxon>Maltschvirus</taxon>
        <taxon>Maltschvirus maltsch</taxon>
    </lineage>
</organism>
<protein>
    <submittedName>
        <fullName evidence="2">Aspartyl/asparaginy/proline hydroxylase</fullName>
    </submittedName>
</protein>
<sequence length="259" mass="29869">MKTNQLDNLLHKITVNMIGDVDPNYDPSQDIPPKAFFYRNEIPIADYLMNLKESLTKDYMNGFTSLKDAIEAQGKNVLKNNEDPRYGGSESELIRKIDGDESIASSDNWKSTSLIYKFEAEKYEWHIDPEEGLNRYPTAYKLIKELGDDCPIANYSAMAPQTVLHRHTGPENRTGEYIRIHIPLIIPQGDVFFEVNGEEITWDDLFGFDNQLVHSAHNYTDEYRLIFLLDIRRSAIGLPPGQPWNKNRQLTAKPFVREK</sequence>
<dbReference type="InterPro" id="IPR007803">
    <property type="entry name" value="Asp/Arg/Pro-Hydrxlase"/>
</dbReference>
<dbReference type="Gene3D" id="2.60.120.330">
    <property type="entry name" value="B-lactam Antibiotic, Isopenicillin N Synthase, Chain"/>
    <property type="match status" value="1"/>
</dbReference>
<dbReference type="EMBL" id="LR796274">
    <property type="protein sequence ID" value="CAB4133547.1"/>
    <property type="molecule type" value="Genomic_DNA"/>
</dbReference>
<reference evidence="2" key="1">
    <citation type="submission" date="2020-04" db="EMBL/GenBank/DDBJ databases">
        <authorList>
            <person name="Chiriac C."/>
            <person name="Salcher M."/>
            <person name="Ghai R."/>
            <person name="Kavagutti S V."/>
        </authorList>
    </citation>
    <scope>NUCLEOTIDE SEQUENCE</scope>
</reference>